<feature type="region of interest" description="Disordered" evidence="1">
    <location>
        <begin position="146"/>
        <end position="171"/>
    </location>
</feature>
<accession>A0A3N0Z1W8</accession>
<comment type="caution">
    <text evidence="2">The sequence shown here is derived from an EMBL/GenBank/DDBJ whole genome shotgun (WGS) entry which is preliminary data.</text>
</comment>
<feature type="compositionally biased region" description="Basic residues" evidence="1">
    <location>
        <begin position="153"/>
        <end position="162"/>
    </location>
</feature>
<sequence>MATERANFPAEMGGVKPYISEQFAIGYSVLSPSATTRLLFADPRRSLLAWKEAHRLGRSSAAVEEALQQTLLYRRTRRRRAAASRFLFPVSARLLPPSGASKSFLRGPLCRTQTATASSSDVWAMSLSSLRSRAAFFRSDTDRALLSPSSNKTARKRQRGRPVQRSDNVPQRMRVTLSHSADLMTSCPTTLAASEPEHWVGESDDPAPLPLLEPIDRSAGMDAELFRVLSKAVEELDLEWAPLEEPSRSRLDEWFLPCRRQAPRQRSAPFFPEVHEELAKSWRAPYSARLHTSHRSALTSVDGSEEKGYEHLPPLDEAVAAHLCPPAAVGWKTKRSLPSKPCRTTSALTCLATAGPPRKLARACSPPPRLTPGAGHMQFAVKGPTLAAPSTTAIITAKHFLHTPQKSLLPLLPTSMCDPPLRGPPSDVILPLATRAEAWQAIPGVSSWVAHPGQRANRAGAPQFHDPQPLAVSGSQGQFCQELAASHSTYLIPGCSSRLSPYDGSSLVRARSDHSAARGFHQEQSLPPSEAFPEVARADGFRLPCAAARPASYAASSPTCLPDSEVQMIFSKRRLQHQQQRLCKLLLKLITHEHIENGVQTAV</sequence>
<dbReference type="EMBL" id="RJVU01017041">
    <property type="protein sequence ID" value="ROL52281.1"/>
    <property type="molecule type" value="Genomic_DNA"/>
</dbReference>
<keyword evidence="3" id="KW-1185">Reference proteome</keyword>
<gene>
    <name evidence="2" type="ORF">DPX16_3433</name>
</gene>
<protein>
    <submittedName>
        <fullName evidence="2">Uncharacterized protein</fullName>
    </submittedName>
</protein>
<dbReference type="Proteomes" id="UP000281406">
    <property type="component" value="Unassembled WGS sequence"/>
</dbReference>
<evidence type="ECO:0000313" key="2">
    <source>
        <dbReference type="EMBL" id="ROL52281.1"/>
    </source>
</evidence>
<dbReference type="OrthoDB" id="8948664at2759"/>
<proteinExistence type="predicted"/>
<reference evidence="2 3" key="1">
    <citation type="submission" date="2018-10" db="EMBL/GenBank/DDBJ databases">
        <title>Genome assembly for a Yunnan-Guizhou Plateau 3E fish, Anabarilius grahami (Regan), and its evolutionary and genetic applications.</title>
        <authorList>
            <person name="Jiang W."/>
        </authorList>
    </citation>
    <scope>NUCLEOTIDE SEQUENCE [LARGE SCALE GENOMIC DNA]</scope>
    <source>
        <strain evidence="2">AG-KIZ</strain>
        <tissue evidence="2">Muscle</tissue>
    </source>
</reference>
<dbReference type="AlphaFoldDB" id="A0A3N0Z1W8"/>
<evidence type="ECO:0000313" key="3">
    <source>
        <dbReference type="Proteomes" id="UP000281406"/>
    </source>
</evidence>
<evidence type="ECO:0000256" key="1">
    <source>
        <dbReference type="SAM" id="MobiDB-lite"/>
    </source>
</evidence>
<name>A0A3N0Z1W8_ANAGA</name>
<organism evidence="2 3">
    <name type="scientific">Anabarilius grahami</name>
    <name type="common">Kanglang fish</name>
    <name type="synonym">Barilius grahami</name>
    <dbReference type="NCBI Taxonomy" id="495550"/>
    <lineage>
        <taxon>Eukaryota</taxon>
        <taxon>Metazoa</taxon>
        <taxon>Chordata</taxon>
        <taxon>Craniata</taxon>
        <taxon>Vertebrata</taxon>
        <taxon>Euteleostomi</taxon>
        <taxon>Actinopterygii</taxon>
        <taxon>Neopterygii</taxon>
        <taxon>Teleostei</taxon>
        <taxon>Ostariophysi</taxon>
        <taxon>Cypriniformes</taxon>
        <taxon>Xenocyprididae</taxon>
        <taxon>Xenocypridinae</taxon>
        <taxon>Xenocypridinae incertae sedis</taxon>
        <taxon>Anabarilius</taxon>
    </lineage>
</organism>